<dbReference type="PANTHER" id="PTHR34818">
    <property type="entry name" value="PROTEIN BLI-3"/>
    <property type="match status" value="1"/>
</dbReference>
<reference evidence="2 3" key="1">
    <citation type="submission" date="2023-07" db="EMBL/GenBank/DDBJ databases">
        <title>Genomic Encyclopedia of Type Strains, Phase IV (KMG-IV): sequencing the most valuable type-strain genomes for metagenomic binning, comparative biology and taxonomic classification.</title>
        <authorList>
            <person name="Goeker M."/>
        </authorList>
    </citation>
    <scope>NUCLEOTIDE SEQUENCE [LARGE SCALE GENOMIC DNA]</scope>
    <source>
        <strain evidence="2 3">DSM 11549</strain>
    </source>
</reference>
<evidence type="ECO:0000313" key="2">
    <source>
        <dbReference type="EMBL" id="MDQ0326762.1"/>
    </source>
</evidence>
<protein>
    <submittedName>
        <fullName evidence="2">General stress protein 26</fullName>
    </submittedName>
</protein>
<evidence type="ECO:0000259" key="1">
    <source>
        <dbReference type="Pfam" id="PF16242"/>
    </source>
</evidence>
<dbReference type="Gene3D" id="2.30.110.10">
    <property type="entry name" value="Electron Transport, Fmn-binding Protein, Chain A"/>
    <property type="match status" value="1"/>
</dbReference>
<dbReference type="SUPFAM" id="SSF50475">
    <property type="entry name" value="FMN-binding split barrel"/>
    <property type="match status" value="1"/>
</dbReference>
<dbReference type="InterPro" id="IPR012349">
    <property type="entry name" value="Split_barrel_FMN-bd"/>
</dbReference>
<proteinExistence type="predicted"/>
<evidence type="ECO:0000313" key="3">
    <source>
        <dbReference type="Proteomes" id="UP001230253"/>
    </source>
</evidence>
<organism evidence="2 3">
    <name type="scientific">Rhodopseudomonas julia</name>
    <dbReference type="NCBI Taxonomy" id="200617"/>
    <lineage>
        <taxon>Bacteria</taxon>
        <taxon>Pseudomonadati</taxon>
        <taxon>Pseudomonadota</taxon>
        <taxon>Alphaproteobacteria</taxon>
        <taxon>Hyphomicrobiales</taxon>
        <taxon>Nitrobacteraceae</taxon>
        <taxon>Rhodopseudomonas</taxon>
    </lineage>
</organism>
<gene>
    <name evidence="2" type="ORF">J2R99_002631</name>
</gene>
<dbReference type="EMBL" id="JAUSUK010000002">
    <property type="protein sequence ID" value="MDQ0326762.1"/>
    <property type="molecule type" value="Genomic_DNA"/>
</dbReference>
<dbReference type="Pfam" id="PF16242">
    <property type="entry name" value="Pyrid_ox_like"/>
    <property type="match status" value="1"/>
</dbReference>
<dbReference type="InterPro" id="IPR038725">
    <property type="entry name" value="YdaG_split_barrel_FMN-bd"/>
</dbReference>
<dbReference type="PANTHER" id="PTHR34818:SF1">
    <property type="entry name" value="PROTEIN BLI-3"/>
    <property type="match status" value="1"/>
</dbReference>
<accession>A0ABU0C985</accession>
<name>A0ABU0C985_9BRAD</name>
<feature type="domain" description="General stress protein FMN-binding split barrel" evidence="1">
    <location>
        <begin position="6"/>
        <end position="149"/>
    </location>
</feature>
<dbReference type="RefSeq" id="WP_307154896.1">
    <property type="nucleotide sequence ID" value="NZ_JAUSUK010000002.1"/>
</dbReference>
<keyword evidence="3" id="KW-1185">Reference proteome</keyword>
<comment type="caution">
    <text evidence="2">The sequence shown here is derived from an EMBL/GenBank/DDBJ whole genome shotgun (WGS) entry which is preliminary data.</text>
</comment>
<dbReference type="Proteomes" id="UP001230253">
    <property type="component" value="Unassembled WGS sequence"/>
</dbReference>
<dbReference type="InterPro" id="IPR052917">
    <property type="entry name" value="Stress-Dev_Protein"/>
</dbReference>
<sequence length="159" mass="18013">MTDAPIEEFFDLIEDVTVCMLTSRDGGELRSRPMGFDVDKSTHEFHLLTRKSSHKADELAAHPEVNLSFARPGRKEYVSVSGQAYLTTDKRLIDAVWFDDAESWFPGGKEDPDVAVIRVVPSSGEYWEGFNALQRRWNLIKAKQSGEEPRLGENRKVAL</sequence>